<name>A0A5K3EGS6_MESCO</name>
<protein>
    <submittedName>
        <fullName evidence="1">Uncharacterized protein</fullName>
    </submittedName>
</protein>
<accession>A0A5K3EGS6</accession>
<proteinExistence type="predicted"/>
<reference evidence="1" key="1">
    <citation type="submission" date="2019-11" db="UniProtKB">
        <authorList>
            <consortium name="WormBaseParasite"/>
        </authorList>
    </citation>
    <scope>IDENTIFICATION</scope>
</reference>
<evidence type="ECO:0000313" key="1">
    <source>
        <dbReference type="WBParaSite" id="MCU_000187-RA"/>
    </source>
</evidence>
<sequence length="64" mass="6661">MRVKLAVPNSAANLEDINRNSLICCVSTDPLGTSLGTCHTSVVSVAPTVPMDTSVSETSALRTQ</sequence>
<organism evidence="1">
    <name type="scientific">Mesocestoides corti</name>
    <name type="common">Flatworm</name>
    <dbReference type="NCBI Taxonomy" id="53468"/>
    <lineage>
        <taxon>Eukaryota</taxon>
        <taxon>Metazoa</taxon>
        <taxon>Spiralia</taxon>
        <taxon>Lophotrochozoa</taxon>
        <taxon>Platyhelminthes</taxon>
        <taxon>Cestoda</taxon>
        <taxon>Eucestoda</taxon>
        <taxon>Cyclophyllidea</taxon>
        <taxon>Mesocestoididae</taxon>
        <taxon>Mesocestoides</taxon>
    </lineage>
</organism>
<dbReference type="AlphaFoldDB" id="A0A5K3EGS6"/>
<dbReference type="WBParaSite" id="MCU_000187-RA">
    <property type="protein sequence ID" value="MCU_000187-RA"/>
    <property type="gene ID" value="MCU_000187"/>
</dbReference>